<dbReference type="InterPro" id="IPR036390">
    <property type="entry name" value="WH_DNA-bd_sf"/>
</dbReference>
<dbReference type="Proteomes" id="UP000242254">
    <property type="component" value="Unassembled WGS sequence"/>
</dbReference>
<evidence type="ECO:0000259" key="10">
    <source>
        <dbReference type="Pfam" id="PF05645"/>
    </source>
</evidence>
<dbReference type="GeneID" id="35442213"/>
<feature type="domain" description="DNA-directed RNA polymerase III subunit RPC3 winged-helix" evidence="12">
    <location>
        <begin position="368"/>
        <end position="443"/>
    </location>
</feature>
<dbReference type="InterPro" id="IPR008806">
    <property type="entry name" value="RNA_pol_III_Rpc82_C"/>
</dbReference>
<evidence type="ECO:0000313" key="14">
    <source>
        <dbReference type="Proteomes" id="UP000242254"/>
    </source>
</evidence>
<dbReference type="Pfam" id="PF05645">
    <property type="entry name" value="RNA_pol_Rpc82"/>
    <property type="match status" value="1"/>
</dbReference>
<dbReference type="PANTHER" id="PTHR12949:SF0">
    <property type="entry name" value="DNA-DIRECTED RNA POLYMERASE III SUBUNIT RPC3"/>
    <property type="match status" value="1"/>
</dbReference>
<dbReference type="InterPro" id="IPR039748">
    <property type="entry name" value="RPC3"/>
</dbReference>
<feature type="domain" description="RNA polymerase III Rpc82 C -terminal" evidence="10">
    <location>
        <begin position="205"/>
        <end position="361"/>
    </location>
</feature>
<evidence type="ECO:0000256" key="4">
    <source>
        <dbReference type="ARBA" id="ARBA00016689"/>
    </source>
</evidence>
<feature type="domain" description="RNA polymerase III subunit RPC82-related helix-turn-helix" evidence="11">
    <location>
        <begin position="7"/>
        <end position="67"/>
    </location>
</feature>
<comment type="subunit">
    <text evidence="3 9">Component of the RNA polymerase III (Pol III) complex consisting of 17 subunits.</text>
</comment>
<evidence type="ECO:0000256" key="5">
    <source>
        <dbReference type="ARBA" id="ARBA00022478"/>
    </source>
</evidence>
<dbReference type="EMBL" id="KZ303851">
    <property type="protein sequence ID" value="PHZ11818.1"/>
    <property type="molecule type" value="Genomic_DNA"/>
</dbReference>
<dbReference type="InterPro" id="IPR055207">
    <property type="entry name" value="POLR3C_WHD"/>
</dbReference>
<reference evidence="13 14" key="1">
    <citation type="journal article" date="2016" name="Proc. Natl. Acad. Sci. U.S.A.">
        <title>Lipid metabolic changes in an early divergent fungus govern the establishment of a mutualistic symbiosis with endobacteria.</title>
        <authorList>
            <person name="Lastovetsky O.A."/>
            <person name="Gaspar M.L."/>
            <person name="Mondo S.J."/>
            <person name="LaButti K.M."/>
            <person name="Sandor L."/>
            <person name="Grigoriev I.V."/>
            <person name="Henry S.A."/>
            <person name="Pawlowska T.E."/>
        </authorList>
    </citation>
    <scope>NUCLEOTIDE SEQUENCE [LARGE SCALE GENOMIC DNA]</scope>
    <source>
        <strain evidence="13 14">ATCC 52813</strain>
    </source>
</reference>
<evidence type="ECO:0000256" key="6">
    <source>
        <dbReference type="ARBA" id="ARBA00023163"/>
    </source>
</evidence>
<name>A0A2G4SSP8_RHIZD</name>
<comment type="similarity">
    <text evidence="2 9">Belongs to the RNA polymerase beta chain family.</text>
</comment>
<organism evidence="13 14">
    <name type="scientific">Rhizopus microsporus ATCC 52813</name>
    <dbReference type="NCBI Taxonomy" id="1340429"/>
    <lineage>
        <taxon>Eukaryota</taxon>
        <taxon>Fungi</taxon>
        <taxon>Fungi incertae sedis</taxon>
        <taxon>Mucoromycota</taxon>
        <taxon>Mucoromycotina</taxon>
        <taxon>Mucoromycetes</taxon>
        <taxon>Mucorales</taxon>
        <taxon>Mucorineae</taxon>
        <taxon>Rhizopodaceae</taxon>
        <taxon>Rhizopus</taxon>
    </lineage>
</organism>
<gene>
    <name evidence="13" type="ORF">RHIMIDRAFT_256289</name>
</gene>
<dbReference type="GO" id="GO:0005666">
    <property type="term" value="C:RNA polymerase III complex"/>
    <property type="evidence" value="ECO:0007669"/>
    <property type="project" value="UniProtKB-UniRule"/>
</dbReference>
<evidence type="ECO:0000259" key="12">
    <source>
        <dbReference type="Pfam" id="PF22536"/>
    </source>
</evidence>
<evidence type="ECO:0000313" key="13">
    <source>
        <dbReference type="EMBL" id="PHZ11818.1"/>
    </source>
</evidence>
<evidence type="ECO:0000256" key="9">
    <source>
        <dbReference type="RuleBase" id="RU367076"/>
    </source>
</evidence>
<dbReference type="STRING" id="1340429.A0A2G4SSP8"/>
<dbReference type="InterPro" id="IPR013197">
    <property type="entry name" value="RNA_pol_III_RPC82-rel_HTH"/>
</dbReference>
<dbReference type="GO" id="GO:0003697">
    <property type="term" value="F:single-stranded DNA binding"/>
    <property type="evidence" value="ECO:0007669"/>
    <property type="project" value="UniProtKB-UniRule"/>
</dbReference>
<evidence type="ECO:0000259" key="11">
    <source>
        <dbReference type="Pfam" id="PF08221"/>
    </source>
</evidence>
<dbReference type="PANTHER" id="PTHR12949">
    <property type="entry name" value="RNA POLYMERASE III DNA DIRECTED -RELATED"/>
    <property type="match status" value="1"/>
</dbReference>
<comment type="function">
    <text evidence="8 9">DNA-dependent RNA polymerase catalyzes the transcription of DNA into RNA using the four ribonucleoside triphosphates as substrates. Specific core component of RNA polymerase III which synthesizes small RNAs, such as 5S rRNA and tRNAs.</text>
</comment>
<evidence type="ECO:0000256" key="8">
    <source>
        <dbReference type="ARBA" id="ARBA00025127"/>
    </source>
</evidence>
<dbReference type="GO" id="GO:0006351">
    <property type="term" value="P:DNA-templated transcription"/>
    <property type="evidence" value="ECO:0007669"/>
    <property type="project" value="InterPro"/>
</dbReference>
<sequence>MSVESRLCKEIIKEEFGVYASKVTEQLLIKGRLSLHDLIRHTHYTSKCVKEALTVLIHHGIICFSEEWRENTIYEANPHKILMRLRMSRILRVTEEHYGKAGSAVCQLFFLYGRLTINQIKKLAPNDNAKHNNETTYERAFTKMAIDQFITAVVSSHSRVLFDGQSGEEESERYTIMAPRDKRALKLTSQVQNDAVFEPERIGMKRKMNEHMVESKRMAVEDDLSYKVDPTVFFTLNYEKYNITFRNNMISDYAIDRINRTAGVVIKAFLRYGKDKMKIAKEDMSPPSTPTHIANMLPPELLTRGDIVFSHGSNTNKSRDVATAIEGYVRLLAADHVGFLIPIDECGTGYYAVNFKKLRSNMKKRLFESYVTERYGKDCCRLVRILLDKDKLTETQLQRISMIPLRDIRRKLEALFIAGIVEIQEIPRFYDKAANHSFHLWYVPLEKCYDNLIHDIYRTISNLQQRKTEELQKRDWLLGKLNRSDVASNIDLLNEIDKAEVGNMNKVIERIEIAKARLDEMIMVLRDF</sequence>
<evidence type="ECO:0000256" key="2">
    <source>
        <dbReference type="ARBA" id="ARBA00006835"/>
    </source>
</evidence>
<dbReference type="Pfam" id="PF22536">
    <property type="entry name" value="WHD_POLR3C"/>
    <property type="match status" value="1"/>
</dbReference>
<accession>A0A2G4SSP8</accession>
<dbReference type="InterPro" id="IPR036388">
    <property type="entry name" value="WH-like_DNA-bd_sf"/>
</dbReference>
<dbReference type="SUPFAM" id="SSF46785">
    <property type="entry name" value="Winged helix' DNA-binding domain"/>
    <property type="match status" value="1"/>
</dbReference>
<keyword evidence="14" id="KW-1185">Reference proteome</keyword>
<dbReference type="Gene3D" id="1.10.10.10">
    <property type="entry name" value="Winged helix-like DNA-binding domain superfamily/Winged helix DNA-binding domain"/>
    <property type="match status" value="4"/>
</dbReference>
<dbReference type="Pfam" id="PF08221">
    <property type="entry name" value="HTH_9"/>
    <property type="match status" value="1"/>
</dbReference>
<evidence type="ECO:0000256" key="7">
    <source>
        <dbReference type="ARBA" id="ARBA00023242"/>
    </source>
</evidence>
<evidence type="ECO:0000256" key="1">
    <source>
        <dbReference type="ARBA" id="ARBA00004123"/>
    </source>
</evidence>
<keyword evidence="5 9" id="KW-0240">DNA-directed RNA polymerase</keyword>
<evidence type="ECO:0000256" key="3">
    <source>
        <dbReference type="ARBA" id="ARBA00011206"/>
    </source>
</evidence>
<proteinExistence type="inferred from homology"/>
<protein>
    <recommendedName>
        <fullName evidence="4 9">DNA-directed RNA polymerase III subunit RPC3</fullName>
        <shortName evidence="9">RNA polymerase III subunit C3</shortName>
    </recommendedName>
</protein>
<keyword evidence="7 9" id="KW-0539">Nucleus</keyword>
<dbReference type="RefSeq" id="XP_023465526.1">
    <property type="nucleotide sequence ID" value="XM_023611223.1"/>
</dbReference>
<comment type="subcellular location">
    <subcellularLocation>
        <location evidence="1 9">Nucleus</location>
    </subcellularLocation>
</comment>
<dbReference type="AlphaFoldDB" id="A0A2G4SSP8"/>
<keyword evidence="6 9" id="KW-0804">Transcription</keyword>